<feature type="transmembrane region" description="Helical" evidence="6">
    <location>
        <begin position="46"/>
        <end position="64"/>
    </location>
</feature>
<dbReference type="GO" id="GO:0005886">
    <property type="term" value="C:plasma membrane"/>
    <property type="evidence" value="ECO:0007669"/>
    <property type="project" value="UniProtKB-ARBA"/>
</dbReference>
<keyword evidence="4 6" id="KW-1133">Transmembrane helix</keyword>
<keyword evidence="2" id="KW-1003">Cell membrane</keyword>
<keyword evidence="3 6" id="KW-0812">Transmembrane</keyword>
<dbReference type="InterPro" id="IPR051611">
    <property type="entry name" value="ECF_transporter_component"/>
</dbReference>
<evidence type="ECO:0000313" key="7">
    <source>
        <dbReference type="EMBL" id="PWJ32124.1"/>
    </source>
</evidence>
<feature type="transmembrane region" description="Helical" evidence="6">
    <location>
        <begin position="243"/>
        <end position="264"/>
    </location>
</feature>
<dbReference type="CDD" id="cd16914">
    <property type="entry name" value="EcfT"/>
    <property type="match status" value="1"/>
</dbReference>
<sequence>MEKSFIDSFREYQKFDNWFINFNPLSKLNILLALGFSSMLLNNWKYGFSLCILFCILAFAVGRGKQFMKPFSVIVLIFGFFTLVIRQFSVSGTTVLFELFGVLPVTKEALINGLNTASYLLGFSGAIVLFFVTTEMRDLMYALEKKGVSHEISYIVLASFQTIIDLKKNTDLIMESQKARGIETEGNVLNRIKAFFPILGPLVLGAISSTEEKSIAMDARAFSVKCGHTFLRELRPVPLPEKVVVILTDICFVLLVVFKIYQVFG</sequence>
<evidence type="ECO:0000256" key="6">
    <source>
        <dbReference type="SAM" id="Phobius"/>
    </source>
</evidence>
<feature type="transmembrane region" description="Helical" evidence="6">
    <location>
        <begin position="71"/>
        <end position="89"/>
    </location>
</feature>
<evidence type="ECO:0000313" key="8">
    <source>
        <dbReference type="Proteomes" id="UP000245845"/>
    </source>
</evidence>
<evidence type="ECO:0000256" key="5">
    <source>
        <dbReference type="ARBA" id="ARBA00023136"/>
    </source>
</evidence>
<evidence type="ECO:0000256" key="1">
    <source>
        <dbReference type="ARBA" id="ARBA00004141"/>
    </source>
</evidence>
<comment type="caution">
    <text evidence="7">The sequence shown here is derived from an EMBL/GenBank/DDBJ whole genome shotgun (WGS) entry which is preliminary data.</text>
</comment>
<feature type="transmembrane region" description="Helical" evidence="6">
    <location>
        <begin position="20"/>
        <end position="40"/>
    </location>
</feature>
<evidence type="ECO:0000256" key="2">
    <source>
        <dbReference type="ARBA" id="ARBA00022475"/>
    </source>
</evidence>
<reference evidence="7 8" key="1">
    <citation type="submission" date="2018-05" db="EMBL/GenBank/DDBJ databases">
        <title>The Hungate 1000. A catalogue of reference genomes from the rumen microbiome.</title>
        <authorList>
            <person name="Kelly W."/>
        </authorList>
    </citation>
    <scope>NUCLEOTIDE SEQUENCE [LARGE SCALE GENOMIC DNA]</scope>
    <source>
        <strain evidence="7 8">NLAE-zl-C242</strain>
    </source>
</reference>
<dbReference type="PANTHER" id="PTHR34857:SF2">
    <property type="entry name" value="SLL0384 PROTEIN"/>
    <property type="match status" value="1"/>
</dbReference>
<dbReference type="PANTHER" id="PTHR34857">
    <property type="entry name" value="SLL0384 PROTEIN"/>
    <property type="match status" value="1"/>
</dbReference>
<protein>
    <submittedName>
        <fullName evidence="7">Cobalt/nickel transport system permease protein/energy-coupling factor transport system permease protein</fullName>
    </submittedName>
</protein>
<accession>A0A2Y9BB22</accession>
<comment type="subcellular location">
    <subcellularLocation>
        <location evidence="1">Membrane</location>
        <topology evidence="1">Multi-pass membrane protein</topology>
    </subcellularLocation>
</comment>
<dbReference type="OrthoDB" id="166227at2"/>
<dbReference type="RefSeq" id="WP_109729488.1">
    <property type="nucleotide sequence ID" value="NZ_BAAACK010000007.1"/>
</dbReference>
<keyword evidence="5 6" id="KW-0472">Membrane</keyword>
<dbReference type="InterPro" id="IPR003339">
    <property type="entry name" value="ABC/ECF_trnsptr_transmembrane"/>
</dbReference>
<keyword evidence="8" id="KW-1185">Reference proteome</keyword>
<name>A0A2Y9BB22_9FIRM</name>
<dbReference type="AlphaFoldDB" id="A0A2Y9BB22"/>
<organism evidence="7 8">
    <name type="scientific">Faecalicatena orotica</name>
    <dbReference type="NCBI Taxonomy" id="1544"/>
    <lineage>
        <taxon>Bacteria</taxon>
        <taxon>Bacillati</taxon>
        <taxon>Bacillota</taxon>
        <taxon>Clostridia</taxon>
        <taxon>Lachnospirales</taxon>
        <taxon>Lachnospiraceae</taxon>
        <taxon>Faecalicatena</taxon>
    </lineage>
</organism>
<gene>
    <name evidence="7" type="ORF">A8806_101412</name>
</gene>
<feature type="transmembrane region" description="Helical" evidence="6">
    <location>
        <begin position="109"/>
        <end position="132"/>
    </location>
</feature>
<dbReference type="Proteomes" id="UP000245845">
    <property type="component" value="Unassembled WGS sequence"/>
</dbReference>
<evidence type="ECO:0000256" key="3">
    <source>
        <dbReference type="ARBA" id="ARBA00022692"/>
    </source>
</evidence>
<dbReference type="EMBL" id="QGDL01000001">
    <property type="protein sequence ID" value="PWJ32124.1"/>
    <property type="molecule type" value="Genomic_DNA"/>
</dbReference>
<proteinExistence type="predicted"/>
<dbReference type="Pfam" id="PF02361">
    <property type="entry name" value="CbiQ"/>
    <property type="match status" value="1"/>
</dbReference>
<evidence type="ECO:0000256" key="4">
    <source>
        <dbReference type="ARBA" id="ARBA00022989"/>
    </source>
</evidence>